<proteinExistence type="predicted"/>
<reference evidence="1 2" key="1">
    <citation type="submission" date="2014-03" db="EMBL/GenBank/DDBJ databases">
        <title>Draft genome of the hookworm Oesophagostomum dentatum.</title>
        <authorList>
            <person name="Mitreva M."/>
        </authorList>
    </citation>
    <scope>NUCLEOTIDE SEQUENCE [LARGE SCALE GENOMIC DNA]</scope>
    <source>
        <strain evidence="1 2">OD-Hann</strain>
    </source>
</reference>
<evidence type="ECO:0000313" key="1">
    <source>
        <dbReference type="EMBL" id="KHJ77748.1"/>
    </source>
</evidence>
<sequence length="133" mass="15457">MFFLQFDVVICNELPNTELYRVHFPVRKKDAFDQQRQPRVRYKKNVRMLEMRMSADTSSGSFDKAKAERFAAMTSPDAKQGNFPSPSKFEEIFEGRAYKKDDYVEFAVGYFRGGELSFYRMLSLSRASAKTSS</sequence>
<dbReference type="PANTHER" id="PTHR12069">
    <property type="entry name" value="DNA-DIRECTED RNA POLYMERASES III 80 KDA POLYPEPTIDE RNA POLYMERASE III SUBUNIT 5"/>
    <property type="match status" value="1"/>
</dbReference>
<keyword evidence="2" id="KW-1185">Reference proteome</keyword>
<accession>A0A0B1RXF7</accession>
<dbReference type="InterPro" id="IPR006886">
    <property type="entry name" value="RNA_pol_III_Rpc5"/>
</dbReference>
<dbReference type="OrthoDB" id="340681at2759"/>
<dbReference type="GO" id="GO:0042797">
    <property type="term" value="P:tRNA transcription by RNA polymerase III"/>
    <property type="evidence" value="ECO:0007669"/>
    <property type="project" value="TreeGrafter"/>
</dbReference>
<evidence type="ECO:0000313" key="2">
    <source>
        <dbReference type="Proteomes" id="UP000053660"/>
    </source>
</evidence>
<protein>
    <submittedName>
        <fullName evidence="1">Uncharacterized protein</fullName>
    </submittedName>
</protein>
<gene>
    <name evidence="1" type="ORF">OESDEN_22632</name>
</gene>
<dbReference type="PANTHER" id="PTHR12069:SF0">
    <property type="entry name" value="DNA-DIRECTED RNA POLYMERASE III SUBUNIT RPC5"/>
    <property type="match status" value="1"/>
</dbReference>
<dbReference type="AlphaFoldDB" id="A0A0B1RXF7"/>
<dbReference type="GO" id="GO:0005666">
    <property type="term" value="C:RNA polymerase III complex"/>
    <property type="evidence" value="ECO:0007669"/>
    <property type="project" value="TreeGrafter"/>
</dbReference>
<dbReference type="Proteomes" id="UP000053660">
    <property type="component" value="Unassembled WGS sequence"/>
</dbReference>
<dbReference type="EMBL" id="KN610457">
    <property type="protein sequence ID" value="KHJ77748.1"/>
    <property type="molecule type" value="Genomic_DNA"/>
</dbReference>
<dbReference type="Pfam" id="PF04801">
    <property type="entry name" value="RPC5"/>
    <property type="match status" value="1"/>
</dbReference>
<name>A0A0B1RXF7_OESDE</name>
<organism evidence="1 2">
    <name type="scientific">Oesophagostomum dentatum</name>
    <name type="common">Nodular worm</name>
    <dbReference type="NCBI Taxonomy" id="61180"/>
    <lineage>
        <taxon>Eukaryota</taxon>
        <taxon>Metazoa</taxon>
        <taxon>Ecdysozoa</taxon>
        <taxon>Nematoda</taxon>
        <taxon>Chromadorea</taxon>
        <taxon>Rhabditida</taxon>
        <taxon>Rhabditina</taxon>
        <taxon>Rhabditomorpha</taxon>
        <taxon>Strongyloidea</taxon>
        <taxon>Strongylidae</taxon>
        <taxon>Oesophagostomum</taxon>
    </lineage>
</organism>